<protein>
    <submittedName>
        <fullName evidence="1">GMIP isoform 2</fullName>
    </submittedName>
    <submittedName>
        <fullName evidence="2">GMIP isoform 4</fullName>
    </submittedName>
</protein>
<evidence type="ECO:0000313" key="2">
    <source>
        <dbReference type="EMBL" id="PNI50266.1"/>
    </source>
</evidence>
<evidence type="ECO:0000313" key="1">
    <source>
        <dbReference type="EMBL" id="PNI50264.1"/>
    </source>
</evidence>
<sequence length="36" mass="3928">MDAAEPGLPPGPEGRKRYSDIFRSLDNLEISLGNDP</sequence>
<evidence type="ECO:0000313" key="3">
    <source>
        <dbReference type="Proteomes" id="UP000236370"/>
    </source>
</evidence>
<dbReference type="EMBL" id="NBAG03000278">
    <property type="protein sequence ID" value="PNI50264.1"/>
    <property type="molecule type" value="Genomic_DNA"/>
</dbReference>
<gene>
    <name evidence="1" type="ORF">CK820_G0026021</name>
</gene>
<dbReference type="EMBL" id="NBAG03000278">
    <property type="protein sequence ID" value="PNI50266.1"/>
    <property type="molecule type" value="Genomic_DNA"/>
</dbReference>
<dbReference type="AlphaFoldDB" id="A0A2J8LSL9"/>
<accession>A0A2J8LSL9</accession>
<organism evidence="1 3">
    <name type="scientific">Pan troglodytes</name>
    <name type="common">Chimpanzee</name>
    <dbReference type="NCBI Taxonomy" id="9598"/>
    <lineage>
        <taxon>Eukaryota</taxon>
        <taxon>Metazoa</taxon>
        <taxon>Chordata</taxon>
        <taxon>Craniata</taxon>
        <taxon>Vertebrata</taxon>
        <taxon>Euteleostomi</taxon>
        <taxon>Mammalia</taxon>
        <taxon>Eutheria</taxon>
        <taxon>Euarchontoglires</taxon>
        <taxon>Primates</taxon>
        <taxon>Haplorrhini</taxon>
        <taxon>Catarrhini</taxon>
        <taxon>Hominidae</taxon>
        <taxon>Pan</taxon>
    </lineage>
</organism>
<dbReference type="Proteomes" id="UP000236370">
    <property type="component" value="Unassembled WGS sequence"/>
</dbReference>
<name>A0A2J8LSL9_PANTR</name>
<dbReference type="SMR" id="A0A2J8LSL9"/>
<proteinExistence type="predicted"/>
<comment type="caution">
    <text evidence="1">The sequence shown here is derived from an EMBL/GenBank/DDBJ whole genome shotgun (WGS) entry which is preliminary data.</text>
</comment>
<reference evidence="1 3" key="1">
    <citation type="submission" date="2017-12" db="EMBL/GenBank/DDBJ databases">
        <title>High-resolution comparative analysis of great ape genomes.</title>
        <authorList>
            <person name="Pollen A."/>
            <person name="Hastie A."/>
            <person name="Hormozdiari F."/>
            <person name="Dougherty M."/>
            <person name="Liu R."/>
            <person name="Chaisson M."/>
            <person name="Hoppe E."/>
            <person name="Hill C."/>
            <person name="Pang A."/>
            <person name="Hillier L."/>
            <person name="Baker C."/>
            <person name="Armstrong J."/>
            <person name="Shendure J."/>
            <person name="Paten B."/>
            <person name="Wilson R."/>
            <person name="Chao H."/>
            <person name="Schneider V."/>
            <person name="Ventura M."/>
            <person name="Kronenberg Z."/>
            <person name="Murali S."/>
            <person name="Gordon D."/>
            <person name="Cantsilieris S."/>
            <person name="Munson K."/>
            <person name="Nelson B."/>
            <person name="Raja A."/>
            <person name="Underwood J."/>
            <person name="Diekhans M."/>
            <person name="Fiddes I."/>
            <person name="Haussler D."/>
            <person name="Eichler E."/>
        </authorList>
    </citation>
    <scope>NUCLEOTIDE SEQUENCE [LARGE SCALE GENOMIC DNA]</scope>
    <source>
        <strain evidence="1">Yerkes chimp pedigree #C0471</strain>
        <tissue evidence="1">Blood</tissue>
    </source>
</reference>